<evidence type="ECO:0000313" key="3">
    <source>
        <dbReference type="Proteomes" id="UP000830434"/>
    </source>
</evidence>
<dbReference type="InterPro" id="IPR013762">
    <property type="entry name" value="Integrase-like_cat_sf"/>
</dbReference>
<dbReference type="GO" id="GO:0003677">
    <property type="term" value="F:DNA binding"/>
    <property type="evidence" value="ECO:0007669"/>
    <property type="project" value="InterPro"/>
</dbReference>
<dbReference type="KEGG" id="haxz:M0R88_05920"/>
<evidence type="ECO:0000313" key="2">
    <source>
        <dbReference type="EMBL" id="UPW01636.1"/>
    </source>
</evidence>
<dbReference type="Proteomes" id="UP000830434">
    <property type="component" value="Chromosome"/>
</dbReference>
<dbReference type="Gene3D" id="1.10.443.10">
    <property type="entry name" value="Intergrase catalytic core"/>
    <property type="match status" value="1"/>
</dbReference>
<dbReference type="AlphaFoldDB" id="A0A8U0ILS8"/>
<dbReference type="RefSeq" id="WP_248656034.1">
    <property type="nucleotide sequence ID" value="NZ_CP096658.1"/>
</dbReference>
<evidence type="ECO:0000256" key="1">
    <source>
        <dbReference type="ARBA" id="ARBA00023172"/>
    </source>
</evidence>
<organism evidence="2 3">
    <name type="scientific">Halorussus gelatinilyticus</name>
    <dbReference type="NCBI Taxonomy" id="2937524"/>
    <lineage>
        <taxon>Archaea</taxon>
        <taxon>Methanobacteriati</taxon>
        <taxon>Methanobacteriota</taxon>
        <taxon>Stenosarchaea group</taxon>
        <taxon>Halobacteria</taxon>
        <taxon>Halobacteriales</taxon>
        <taxon>Haladaptataceae</taxon>
        <taxon>Halorussus</taxon>
    </lineage>
</organism>
<accession>A0A8U0ILS8</accession>
<dbReference type="GO" id="GO:0015074">
    <property type="term" value="P:DNA integration"/>
    <property type="evidence" value="ECO:0007669"/>
    <property type="project" value="InterPro"/>
</dbReference>
<reference evidence="2" key="1">
    <citation type="submission" date="2022-04" db="EMBL/GenBank/DDBJ databases">
        <title>Diverse halophilic archaea isolated from saline environments.</title>
        <authorList>
            <person name="Cui H.-L."/>
        </authorList>
    </citation>
    <scope>NUCLEOTIDE SEQUENCE</scope>
    <source>
        <strain evidence="2">XZYJT40</strain>
    </source>
</reference>
<proteinExistence type="predicted"/>
<dbReference type="InterPro" id="IPR011010">
    <property type="entry name" value="DNA_brk_join_enz"/>
</dbReference>
<name>A0A8U0ILS8_9EURY</name>
<keyword evidence="1" id="KW-0233">DNA recombination</keyword>
<gene>
    <name evidence="2" type="ORF">M0R88_05920</name>
</gene>
<evidence type="ECO:0008006" key="4">
    <source>
        <dbReference type="Google" id="ProtNLM"/>
    </source>
</evidence>
<dbReference type="GO" id="GO:0006310">
    <property type="term" value="P:DNA recombination"/>
    <property type="evidence" value="ECO:0007669"/>
    <property type="project" value="UniProtKB-KW"/>
</dbReference>
<sequence length="117" mass="13318">MSNKTRQRAMMLANARGLRQDEPLVDVTDRTVQRWVTNAAESIAEETGNDDWQYVSAHDLRRTWATSTYYSLHASDVAKSLVMRWGGWSDEDTFTNNYLGREPDDLAAEMMATAGLR</sequence>
<dbReference type="EMBL" id="CP096658">
    <property type="protein sequence ID" value="UPW01636.1"/>
    <property type="molecule type" value="Genomic_DNA"/>
</dbReference>
<dbReference type="SUPFAM" id="SSF56349">
    <property type="entry name" value="DNA breaking-rejoining enzymes"/>
    <property type="match status" value="1"/>
</dbReference>
<keyword evidence="3" id="KW-1185">Reference proteome</keyword>
<dbReference type="GeneID" id="72189373"/>
<protein>
    <recommendedName>
        <fullName evidence="4">Phage integrase family protein</fullName>
    </recommendedName>
</protein>